<proteinExistence type="predicted"/>
<evidence type="ECO:0000313" key="3">
    <source>
        <dbReference type="EMBL" id="QNO52718.1"/>
    </source>
</evidence>
<dbReference type="EMBL" id="MT631519">
    <property type="protein sequence ID" value="QNO52718.1"/>
    <property type="molecule type" value="Genomic_DNA"/>
</dbReference>
<keyword evidence="2" id="KW-0472">Membrane</keyword>
<dbReference type="AlphaFoldDB" id="A0A7G9YXI4"/>
<evidence type="ECO:0000256" key="2">
    <source>
        <dbReference type="SAM" id="Phobius"/>
    </source>
</evidence>
<sequence length="210" mass="22684">MEIFVTGMPRKYWRIGVNAEIRISGEEGDEEEVGEEVTPGSLVITGKPAEAVVGNAAGESRAFNITVNQIADISWQINGTEVQINESTREAVFTNTSAVIGTWNVSAIATNTTTELSDMHTWIWSVTLTAPVTPTPTLAPGETPTPTLAPGETPKPATPTPTPTPKPAIPGFEVIFVIAAMTLFLFTKHFLSFPKKEPVLRKKIKRKVKG</sequence>
<feature type="region of interest" description="Disordered" evidence="1">
    <location>
        <begin position="134"/>
        <end position="166"/>
    </location>
</feature>
<name>A0A7G9YXI4_9EURY</name>
<reference evidence="3" key="1">
    <citation type="submission" date="2020-06" db="EMBL/GenBank/DDBJ databases">
        <title>Unique genomic features of the anaerobic methanotrophic archaea.</title>
        <authorList>
            <person name="Chadwick G.L."/>
            <person name="Skennerton C.T."/>
            <person name="Laso-Perez R."/>
            <person name="Leu A.O."/>
            <person name="Speth D.R."/>
            <person name="Yu H."/>
            <person name="Morgan-Lang C."/>
            <person name="Hatzenpichler R."/>
            <person name="Goudeau D."/>
            <person name="Malmstrom R."/>
            <person name="Brazelton W.J."/>
            <person name="Woyke T."/>
            <person name="Hallam S.J."/>
            <person name="Tyson G.W."/>
            <person name="Wegener G."/>
            <person name="Boetius A."/>
            <person name="Orphan V."/>
        </authorList>
    </citation>
    <scope>NUCLEOTIDE SEQUENCE</scope>
</reference>
<organism evidence="3">
    <name type="scientific">Candidatus Methanophagaceae archaeon ANME-1 ERB6</name>
    <dbReference type="NCBI Taxonomy" id="2759912"/>
    <lineage>
        <taxon>Archaea</taxon>
        <taxon>Methanobacteriati</taxon>
        <taxon>Methanobacteriota</taxon>
        <taxon>Stenosarchaea group</taxon>
        <taxon>Methanomicrobia</taxon>
        <taxon>Candidatus Methanophagales</taxon>
        <taxon>Candidatus Methanophagaceae</taxon>
    </lineage>
</organism>
<feature type="transmembrane region" description="Helical" evidence="2">
    <location>
        <begin position="168"/>
        <end position="186"/>
    </location>
</feature>
<keyword evidence="2" id="KW-1133">Transmembrane helix</keyword>
<accession>A0A7G9YXI4</accession>
<keyword evidence="2" id="KW-0812">Transmembrane</keyword>
<protein>
    <submittedName>
        <fullName evidence="3">Uncharacterized protein</fullName>
    </submittedName>
</protein>
<evidence type="ECO:0000256" key="1">
    <source>
        <dbReference type="SAM" id="MobiDB-lite"/>
    </source>
</evidence>
<feature type="compositionally biased region" description="Pro residues" evidence="1">
    <location>
        <begin position="156"/>
        <end position="166"/>
    </location>
</feature>
<gene>
    <name evidence="3" type="ORF">JLLPAJDC_00029</name>
</gene>